<evidence type="ECO:0000256" key="1">
    <source>
        <dbReference type="SAM" id="SignalP"/>
    </source>
</evidence>
<name>A0AAV7MEB0_PLEWA</name>
<gene>
    <name evidence="2" type="ORF">NDU88_006941</name>
</gene>
<feature type="chain" id="PRO_5043877115" description="Secreted protein" evidence="1">
    <location>
        <begin position="17"/>
        <end position="89"/>
    </location>
</feature>
<protein>
    <recommendedName>
        <fullName evidence="4">Secreted protein</fullName>
    </recommendedName>
</protein>
<accession>A0AAV7MEB0</accession>
<dbReference type="EMBL" id="JANPWB010000014">
    <property type="protein sequence ID" value="KAJ1101877.1"/>
    <property type="molecule type" value="Genomic_DNA"/>
</dbReference>
<keyword evidence="1" id="KW-0732">Signal</keyword>
<evidence type="ECO:0000313" key="2">
    <source>
        <dbReference type="EMBL" id="KAJ1101877.1"/>
    </source>
</evidence>
<proteinExistence type="predicted"/>
<reference evidence="2" key="1">
    <citation type="journal article" date="2022" name="bioRxiv">
        <title>Sequencing and chromosome-scale assembly of the giantPleurodeles waltlgenome.</title>
        <authorList>
            <person name="Brown T."/>
            <person name="Elewa A."/>
            <person name="Iarovenko S."/>
            <person name="Subramanian E."/>
            <person name="Araus A.J."/>
            <person name="Petzold A."/>
            <person name="Susuki M."/>
            <person name="Suzuki K.-i.T."/>
            <person name="Hayashi T."/>
            <person name="Toyoda A."/>
            <person name="Oliveira C."/>
            <person name="Osipova E."/>
            <person name="Leigh N.D."/>
            <person name="Simon A."/>
            <person name="Yun M.H."/>
        </authorList>
    </citation>
    <scope>NUCLEOTIDE SEQUENCE</scope>
    <source>
        <strain evidence="2">20211129_DDA</strain>
        <tissue evidence="2">Liver</tissue>
    </source>
</reference>
<evidence type="ECO:0000313" key="3">
    <source>
        <dbReference type="Proteomes" id="UP001066276"/>
    </source>
</evidence>
<feature type="signal peptide" evidence="1">
    <location>
        <begin position="1"/>
        <end position="16"/>
    </location>
</feature>
<sequence length="89" mass="10371">MFALLLGVIPLMGASSAPYWGVLLCGSMCSDYLLHWRMAEQDAGREEVPMMIHARNELWRQLLHSTLRYRIWINEERPHDCAEIPACIW</sequence>
<organism evidence="2 3">
    <name type="scientific">Pleurodeles waltl</name>
    <name type="common">Iberian ribbed newt</name>
    <dbReference type="NCBI Taxonomy" id="8319"/>
    <lineage>
        <taxon>Eukaryota</taxon>
        <taxon>Metazoa</taxon>
        <taxon>Chordata</taxon>
        <taxon>Craniata</taxon>
        <taxon>Vertebrata</taxon>
        <taxon>Euteleostomi</taxon>
        <taxon>Amphibia</taxon>
        <taxon>Batrachia</taxon>
        <taxon>Caudata</taxon>
        <taxon>Salamandroidea</taxon>
        <taxon>Salamandridae</taxon>
        <taxon>Pleurodelinae</taxon>
        <taxon>Pleurodeles</taxon>
    </lineage>
</organism>
<keyword evidence="3" id="KW-1185">Reference proteome</keyword>
<dbReference type="AlphaFoldDB" id="A0AAV7MEB0"/>
<comment type="caution">
    <text evidence="2">The sequence shown here is derived from an EMBL/GenBank/DDBJ whole genome shotgun (WGS) entry which is preliminary data.</text>
</comment>
<evidence type="ECO:0008006" key="4">
    <source>
        <dbReference type="Google" id="ProtNLM"/>
    </source>
</evidence>
<dbReference type="Proteomes" id="UP001066276">
    <property type="component" value="Chromosome 10"/>
</dbReference>